<evidence type="ECO:0000256" key="8">
    <source>
        <dbReference type="ARBA" id="ARBA00040342"/>
    </source>
</evidence>
<evidence type="ECO:0000256" key="4">
    <source>
        <dbReference type="ARBA" id="ARBA00022671"/>
    </source>
</evidence>
<comment type="caution">
    <text evidence="20">The sequence shown here is derived from an EMBL/GenBank/DDBJ whole genome shotgun (WGS) entry which is preliminary data.</text>
</comment>
<evidence type="ECO:0000256" key="13">
    <source>
        <dbReference type="ARBA" id="ARBA00044479"/>
    </source>
</evidence>
<dbReference type="FunFam" id="3.30.540.10:FF:000023">
    <property type="entry name" value="Protein CBR-TAG-231"/>
    <property type="match status" value="1"/>
</dbReference>
<keyword evidence="7 18" id="KW-0460">Magnesium</keyword>
<dbReference type="GO" id="GO:0046854">
    <property type="term" value="P:phosphatidylinositol phosphate biosynthetic process"/>
    <property type="evidence" value="ECO:0007669"/>
    <property type="project" value="InterPro"/>
</dbReference>
<dbReference type="Gene3D" id="3.40.190.80">
    <property type="match status" value="1"/>
</dbReference>
<feature type="region of interest" description="Disordered" evidence="19">
    <location>
        <begin position="51"/>
        <end position="75"/>
    </location>
</feature>
<dbReference type="PROSITE" id="PS00630">
    <property type="entry name" value="IMP_2"/>
    <property type="match status" value="1"/>
</dbReference>
<evidence type="ECO:0000256" key="2">
    <source>
        <dbReference type="ARBA" id="ARBA00009759"/>
    </source>
</evidence>
<dbReference type="CDD" id="cd01640">
    <property type="entry name" value="IPPase"/>
    <property type="match status" value="1"/>
</dbReference>
<evidence type="ECO:0000256" key="18">
    <source>
        <dbReference type="PIRSR" id="PIRSR600760-2"/>
    </source>
</evidence>
<dbReference type="GO" id="GO:0046872">
    <property type="term" value="F:metal ion binding"/>
    <property type="evidence" value="ECO:0007669"/>
    <property type="project" value="UniProtKB-KW"/>
</dbReference>
<evidence type="ECO:0000256" key="3">
    <source>
        <dbReference type="ARBA" id="ARBA00012633"/>
    </source>
</evidence>
<dbReference type="GO" id="GO:0004441">
    <property type="term" value="F:inositol-1,4-bisphosphate 1-phosphatase activity"/>
    <property type="evidence" value="ECO:0007669"/>
    <property type="project" value="UniProtKB-EC"/>
</dbReference>
<evidence type="ECO:0000313" key="21">
    <source>
        <dbReference type="Proteomes" id="UP000318571"/>
    </source>
</evidence>
<dbReference type="PANTHER" id="PTHR43028">
    <property type="entry name" value="3'(2'),5'-BISPHOSPHATE NUCLEOTIDASE 1"/>
    <property type="match status" value="1"/>
</dbReference>
<evidence type="ECO:0000256" key="10">
    <source>
        <dbReference type="ARBA" id="ARBA00044465"/>
    </source>
</evidence>
<dbReference type="PROSITE" id="PS00629">
    <property type="entry name" value="IMP_1"/>
    <property type="match status" value="1"/>
</dbReference>
<evidence type="ECO:0000256" key="11">
    <source>
        <dbReference type="ARBA" id="ARBA00044466"/>
    </source>
</evidence>
<keyword evidence="21" id="KW-1185">Reference proteome</keyword>
<dbReference type="PRINTS" id="PR00377">
    <property type="entry name" value="IMPHPHTASES"/>
</dbReference>
<reference evidence="20 21" key="1">
    <citation type="journal article" date="2018" name="Nat. Ecol. Evol.">
        <title>Genomic signatures of mitonuclear coevolution across populations of Tigriopus californicus.</title>
        <authorList>
            <person name="Barreto F.S."/>
            <person name="Watson E.T."/>
            <person name="Lima T.G."/>
            <person name="Willett C.S."/>
            <person name="Edmands S."/>
            <person name="Li W."/>
            <person name="Burton R.S."/>
        </authorList>
    </citation>
    <scope>NUCLEOTIDE SEQUENCE [LARGE SCALE GENOMIC DNA]</scope>
    <source>
        <strain evidence="20 21">San Diego</strain>
    </source>
</reference>
<comment type="catalytic activity">
    <reaction evidence="13">
        <text>adenosine 3',5'-bisphosphate + H2O = AMP + phosphate</text>
        <dbReference type="Rhea" id="RHEA:10040"/>
        <dbReference type="ChEBI" id="CHEBI:15377"/>
        <dbReference type="ChEBI" id="CHEBI:43474"/>
        <dbReference type="ChEBI" id="CHEBI:58343"/>
        <dbReference type="ChEBI" id="CHEBI:456215"/>
        <dbReference type="EC" id="3.1.3.7"/>
    </reaction>
    <physiologicalReaction direction="left-to-right" evidence="13">
        <dbReference type="Rhea" id="RHEA:10041"/>
    </physiologicalReaction>
</comment>
<keyword evidence="4" id="KW-0452">Lithium</keyword>
<organism evidence="20 21">
    <name type="scientific">Tigriopus californicus</name>
    <name type="common">Marine copepod</name>
    <dbReference type="NCBI Taxonomy" id="6832"/>
    <lineage>
        <taxon>Eukaryota</taxon>
        <taxon>Metazoa</taxon>
        <taxon>Ecdysozoa</taxon>
        <taxon>Arthropoda</taxon>
        <taxon>Crustacea</taxon>
        <taxon>Multicrustacea</taxon>
        <taxon>Hexanauplia</taxon>
        <taxon>Copepoda</taxon>
        <taxon>Harpacticoida</taxon>
        <taxon>Harpacticidae</taxon>
        <taxon>Tigriopus</taxon>
    </lineage>
</organism>
<dbReference type="InterPro" id="IPR020550">
    <property type="entry name" value="Inositol_monophosphatase_CS"/>
</dbReference>
<dbReference type="SUPFAM" id="SSF56655">
    <property type="entry name" value="Carbohydrate phosphatase"/>
    <property type="match status" value="1"/>
</dbReference>
<feature type="binding site" evidence="18">
    <location>
        <position position="147"/>
    </location>
    <ligand>
        <name>Mg(2+)</name>
        <dbReference type="ChEBI" id="CHEBI:18420"/>
        <label>1</label>
        <note>catalytic</note>
    </ligand>
</feature>
<dbReference type="FunFam" id="3.40.190.80:FF:000006">
    <property type="entry name" value="Bisphosphate nucleotidase 1"/>
    <property type="match status" value="1"/>
</dbReference>
<dbReference type="Proteomes" id="UP000318571">
    <property type="component" value="Chromosome 8"/>
</dbReference>
<evidence type="ECO:0000256" key="14">
    <source>
        <dbReference type="ARBA" id="ARBA00044484"/>
    </source>
</evidence>
<dbReference type="OMA" id="QTEADRC"/>
<keyword evidence="5 18" id="KW-0479">Metal-binding</keyword>
<keyword evidence="6" id="KW-0378">Hydrolase</keyword>
<comment type="cofactor">
    <cofactor evidence="1 18">
        <name>Mg(2+)</name>
        <dbReference type="ChEBI" id="CHEBI:18420"/>
    </cofactor>
</comment>
<feature type="binding site" evidence="18">
    <location>
        <position position="320"/>
    </location>
    <ligand>
        <name>Mg(2+)</name>
        <dbReference type="ChEBI" id="CHEBI:18420"/>
        <label>1</label>
        <note>catalytic</note>
    </ligand>
</feature>
<dbReference type="EC" id="3.1.3.7" evidence="3"/>
<evidence type="ECO:0000256" key="15">
    <source>
        <dbReference type="ARBA" id="ARBA00044519"/>
    </source>
</evidence>
<evidence type="ECO:0000256" key="19">
    <source>
        <dbReference type="SAM" id="MobiDB-lite"/>
    </source>
</evidence>
<dbReference type="EC" id="3.1.3.57" evidence="15"/>
<comment type="catalytic activity">
    <reaction evidence="14">
        <text>3'-phosphoadenylyl sulfate + H2O = adenosine 5'-phosphosulfate + phosphate</text>
        <dbReference type="Rhea" id="RHEA:77639"/>
        <dbReference type="ChEBI" id="CHEBI:15377"/>
        <dbReference type="ChEBI" id="CHEBI:43474"/>
        <dbReference type="ChEBI" id="CHEBI:58243"/>
        <dbReference type="ChEBI" id="CHEBI:58339"/>
        <dbReference type="EC" id="3.1.3.7"/>
    </reaction>
    <physiologicalReaction direction="left-to-right" evidence="14">
        <dbReference type="Rhea" id="RHEA:77640"/>
    </physiologicalReaction>
</comment>
<dbReference type="InterPro" id="IPR000760">
    <property type="entry name" value="Inositol_monophosphatase-like"/>
</dbReference>
<dbReference type="Pfam" id="PF00459">
    <property type="entry name" value="Inositol_P"/>
    <property type="match status" value="1"/>
</dbReference>
<protein>
    <recommendedName>
        <fullName evidence="8">3'(2'),5'-bisphosphate nucleotidase 1</fullName>
        <ecNumber evidence="15">3.1.3.57</ecNumber>
        <ecNumber evidence="3">3.1.3.7</ecNumber>
    </recommendedName>
    <alternativeName>
        <fullName evidence="16">3'-phosphoadenosine 5'-phosphate phosphatase</fullName>
    </alternativeName>
    <alternativeName>
        <fullName evidence="9">Bisphosphate 3'-nucleotidase 1</fullName>
    </alternativeName>
    <alternativeName>
        <fullName evidence="17">Inositol-polyphosphate 1-phosphatase</fullName>
    </alternativeName>
</protein>
<comment type="catalytic activity">
    <reaction evidence="12">
        <text>1D-myo-inositol 1,4-bisphosphate + H2O = 1D-myo-inositol 4-phosphate + phosphate</text>
        <dbReference type="Rhea" id="RHEA:15553"/>
        <dbReference type="ChEBI" id="CHEBI:15377"/>
        <dbReference type="ChEBI" id="CHEBI:43474"/>
        <dbReference type="ChEBI" id="CHEBI:58282"/>
        <dbReference type="ChEBI" id="CHEBI:58469"/>
        <dbReference type="EC" id="3.1.3.57"/>
    </reaction>
    <physiologicalReaction direction="left-to-right" evidence="12">
        <dbReference type="Rhea" id="RHEA:15554"/>
    </physiologicalReaction>
</comment>
<dbReference type="STRING" id="6832.A0A553N8A8"/>
<feature type="binding site" evidence="18">
    <location>
        <position position="194"/>
    </location>
    <ligand>
        <name>Mg(2+)</name>
        <dbReference type="ChEBI" id="CHEBI:18420"/>
        <label>1</label>
        <note>catalytic</note>
    </ligand>
</feature>
<dbReference type="Gene3D" id="3.30.540.10">
    <property type="entry name" value="Fructose-1,6-Bisphosphatase, subunit A, domain 1"/>
    <property type="match status" value="1"/>
</dbReference>
<comment type="similarity">
    <text evidence="2">Belongs to the inositol monophosphatase superfamily.</text>
</comment>
<dbReference type="GO" id="GO:0008441">
    <property type="term" value="F:3'(2'),5'-bisphosphate nucleotidase activity"/>
    <property type="evidence" value="ECO:0007669"/>
    <property type="project" value="UniProtKB-EC"/>
</dbReference>
<proteinExistence type="inferred from homology"/>
<evidence type="ECO:0000256" key="7">
    <source>
        <dbReference type="ARBA" id="ARBA00022842"/>
    </source>
</evidence>
<gene>
    <name evidence="20" type="ORF">TCAL_12951</name>
</gene>
<dbReference type="AlphaFoldDB" id="A0A553N8A8"/>
<feature type="binding site" evidence="18">
    <location>
        <position position="193"/>
    </location>
    <ligand>
        <name>Mg(2+)</name>
        <dbReference type="ChEBI" id="CHEBI:18420"/>
        <label>1</label>
        <note>catalytic</note>
    </ligand>
</feature>
<sequence>MHFSPSAHVHWLPDKFNLSKAKVTVNVVPGGSYSSYDYMGDQLLRWQEERKQPKVPTRAFGQSDHQKSNRSLAMSSNPPLLSQILANAVCVSNKASAIVREIMASGQLGVVEKTGLDDLQTKADRSAQDCIVSSLKANFPGLAVIGEEGDELHGDVPAEWIVKDQDPRALQMGTPESVLKAKLEDFTIWVDPLDGTKEYTEGFLDHVTVLVGIAVKDKAVAGVINQPFYNYQYPELPQGRTLFGIDGVGVHGIERVLPPKDARIVTTSRSHGTGLINDCTQACEPSEVIRVGGAGHKVLLLIEGRAHAYVFPSPGTKKWDTCAPQAILHALGGKLTDIHGAEFKYHKDVGRVNDWGTLATSVAEEHQDYLSRIPQDMRDQVKDYFKNKKK</sequence>
<evidence type="ECO:0000256" key="12">
    <source>
        <dbReference type="ARBA" id="ARBA00044478"/>
    </source>
</evidence>
<accession>A0A553N8A8</accession>
<evidence type="ECO:0000256" key="6">
    <source>
        <dbReference type="ARBA" id="ARBA00022801"/>
    </source>
</evidence>
<dbReference type="InterPro" id="IPR050725">
    <property type="entry name" value="CysQ/Inositol_MonoPase"/>
</dbReference>
<comment type="catalytic activity">
    <reaction evidence="11">
        <text>adenosine 2',5'-bisphosphate + H2O = AMP + phosphate</text>
        <dbReference type="Rhea" id="RHEA:77643"/>
        <dbReference type="ChEBI" id="CHEBI:15377"/>
        <dbReference type="ChEBI" id="CHEBI:43474"/>
        <dbReference type="ChEBI" id="CHEBI:194156"/>
        <dbReference type="ChEBI" id="CHEBI:456215"/>
        <dbReference type="EC" id="3.1.3.7"/>
    </reaction>
    <physiologicalReaction direction="left-to-right" evidence="11">
        <dbReference type="Rhea" id="RHEA:77644"/>
    </physiologicalReaction>
</comment>
<dbReference type="EMBL" id="VCGU01000459">
    <property type="protein sequence ID" value="TRY61653.1"/>
    <property type="molecule type" value="Genomic_DNA"/>
</dbReference>
<feature type="binding site" evidence="18">
    <location>
        <position position="191"/>
    </location>
    <ligand>
        <name>Mg(2+)</name>
        <dbReference type="ChEBI" id="CHEBI:18420"/>
        <label>1</label>
        <note>catalytic</note>
    </ligand>
</feature>
<evidence type="ECO:0000256" key="5">
    <source>
        <dbReference type="ARBA" id="ARBA00022723"/>
    </source>
</evidence>
<evidence type="ECO:0000256" key="1">
    <source>
        <dbReference type="ARBA" id="ARBA00001946"/>
    </source>
</evidence>
<dbReference type="PANTHER" id="PTHR43028:SF5">
    <property type="entry name" value="3'(2'),5'-BISPHOSPHATE NUCLEOTIDASE 1"/>
    <property type="match status" value="1"/>
</dbReference>
<name>A0A553N8A8_TIGCA</name>
<comment type="catalytic activity">
    <reaction evidence="10">
        <text>1D-myo-inositol 1,3,4-trisphosphate + H2O = 1D-myo-inositol 3,4-bisphosphate + phosphate</text>
        <dbReference type="Rhea" id="RHEA:70319"/>
        <dbReference type="ChEBI" id="CHEBI:15377"/>
        <dbReference type="ChEBI" id="CHEBI:43474"/>
        <dbReference type="ChEBI" id="CHEBI:58414"/>
        <dbReference type="ChEBI" id="CHEBI:83241"/>
    </reaction>
    <physiologicalReaction direction="left-to-right" evidence="10">
        <dbReference type="Rhea" id="RHEA:70320"/>
    </physiologicalReaction>
</comment>
<evidence type="ECO:0000256" key="17">
    <source>
        <dbReference type="ARBA" id="ARBA00044554"/>
    </source>
</evidence>
<evidence type="ECO:0000313" key="20">
    <source>
        <dbReference type="EMBL" id="TRY61653.1"/>
    </source>
</evidence>
<dbReference type="InterPro" id="IPR020583">
    <property type="entry name" value="Inositol_monoP_metal-BS"/>
</dbReference>
<evidence type="ECO:0000256" key="16">
    <source>
        <dbReference type="ARBA" id="ARBA00044544"/>
    </source>
</evidence>
<evidence type="ECO:0000256" key="9">
    <source>
        <dbReference type="ARBA" id="ARBA00041815"/>
    </source>
</evidence>